<evidence type="ECO:0000313" key="3">
    <source>
        <dbReference type="EMBL" id="WJW68870.1"/>
    </source>
</evidence>
<dbReference type="SMART" id="SM00481">
    <property type="entry name" value="POLIIIAc"/>
    <property type="match status" value="1"/>
</dbReference>
<dbReference type="InterPro" id="IPR004013">
    <property type="entry name" value="PHP_dom"/>
</dbReference>
<dbReference type="CDD" id="cd07438">
    <property type="entry name" value="PHP_HisPPase_AMP"/>
    <property type="match status" value="1"/>
</dbReference>
<dbReference type="RefSeq" id="WP_341470774.1">
    <property type="nucleotide sequence ID" value="NZ_CP128400.1"/>
</dbReference>
<dbReference type="Proteomes" id="UP001431572">
    <property type="component" value="Chromosome 2"/>
</dbReference>
<dbReference type="Proteomes" id="UP000521676">
    <property type="component" value="Unassembled WGS sequence"/>
</dbReference>
<dbReference type="EMBL" id="CP128400">
    <property type="protein sequence ID" value="WJW68870.1"/>
    <property type="molecule type" value="Genomic_DNA"/>
</dbReference>
<dbReference type="InterPro" id="IPR016195">
    <property type="entry name" value="Pol/histidinol_Pase-like"/>
</dbReference>
<dbReference type="EMBL" id="JACATZ010000003">
    <property type="protein sequence ID" value="NWJ48939.1"/>
    <property type="molecule type" value="Genomic_DNA"/>
</dbReference>
<dbReference type="Pfam" id="PF02811">
    <property type="entry name" value="PHP"/>
    <property type="match status" value="1"/>
</dbReference>
<evidence type="ECO:0000259" key="1">
    <source>
        <dbReference type="SMART" id="SM00481"/>
    </source>
</evidence>
<dbReference type="Gene3D" id="1.10.150.650">
    <property type="match status" value="1"/>
</dbReference>
<proteinExistence type="predicted"/>
<dbReference type="InterPro" id="IPR052018">
    <property type="entry name" value="PHP_domain"/>
</dbReference>
<dbReference type="GO" id="GO:0035312">
    <property type="term" value="F:5'-3' DNA exonuclease activity"/>
    <property type="evidence" value="ECO:0007669"/>
    <property type="project" value="TreeGrafter"/>
</dbReference>
<evidence type="ECO:0000313" key="2">
    <source>
        <dbReference type="EMBL" id="NWJ48939.1"/>
    </source>
</evidence>
<dbReference type="Gene3D" id="3.20.20.140">
    <property type="entry name" value="Metal-dependent hydrolases"/>
    <property type="match status" value="1"/>
</dbReference>
<evidence type="ECO:0000313" key="4">
    <source>
        <dbReference type="Proteomes" id="UP000521676"/>
    </source>
</evidence>
<dbReference type="AlphaFoldDB" id="A0A8T7M9Y9"/>
<dbReference type="PANTHER" id="PTHR42924">
    <property type="entry name" value="EXONUCLEASE"/>
    <property type="match status" value="1"/>
</dbReference>
<accession>A0A8T7M9Y9</accession>
<dbReference type="GO" id="GO:0004534">
    <property type="term" value="F:5'-3' RNA exonuclease activity"/>
    <property type="evidence" value="ECO:0007669"/>
    <property type="project" value="TreeGrafter"/>
</dbReference>
<name>A0A8T7M9Y9_9CHLR</name>
<protein>
    <submittedName>
        <fullName evidence="2">PHP domain-containing protein</fullName>
    </submittedName>
</protein>
<dbReference type="InterPro" id="IPR003141">
    <property type="entry name" value="Pol/His_phosphatase_N"/>
</dbReference>
<organism evidence="2 4">
    <name type="scientific">Candidatus Chlorohelix allophototropha</name>
    <dbReference type="NCBI Taxonomy" id="3003348"/>
    <lineage>
        <taxon>Bacteria</taxon>
        <taxon>Bacillati</taxon>
        <taxon>Chloroflexota</taxon>
        <taxon>Chloroflexia</taxon>
        <taxon>Candidatus Chloroheliales</taxon>
        <taxon>Candidatus Chloroheliaceae</taxon>
        <taxon>Candidatus Chlorohelix</taxon>
    </lineage>
</organism>
<evidence type="ECO:0000313" key="5">
    <source>
        <dbReference type="Proteomes" id="UP001431572"/>
    </source>
</evidence>
<sequence length="274" mass="30259">MPGTVDLHMHSTASDGTLNVEELVRLAASLGLKTIALTDHDTTAGLDAAILFGNKLGLEVIPSIELSAEDNGEVHILGYFLNYDNQEFQAKLKHFRDTRFNRGELIVQKLAELGMPIEWARVQEIANGASIGRPHFAEAMKEKGYVQTIAEAFEKYLYNGGPAFVDREKITPVEAVQLIREVGGLAVLAHPTWVNDLDRILEETVQTGLAGIETYYGHYDEETVARFLELAQKYNIVPTGGSDFHGRDDGGQVYLGERLVPDEVIGQLKARLQP</sequence>
<reference evidence="3" key="2">
    <citation type="journal article" date="2024" name="Nature">
        <title>Anoxygenic phototroph of the Chloroflexota uses a type I reaction centre.</title>
        <authorList>
            <person name="Tsuji J.M."/>
            <person name="Shaw N.A."/>
            <person name="Nagashima S."/>
            <person name="Venkiteswaran J.J."/>
            <person name="Schiff S.L."/>
            <person name="Watanabe T."/>
            <person name="Fukui M."/>
            <person name="Hanada S."/>
            <person name="Tank M."/>
            <person name="Neufeld J.D."/>
        </authorList>
    </citation>
    <scope>NUCLEOTIDE SEQUENCE</scope>
    <source>
        <strain evidence="3">L227-S17</strain>
    </source>
</reference>
<gene>
    <name evidence="2" type="ORF">HXX08_24015</name>
    <name evidence="3" type="ORF">OZ401_004489</name>
</gene>
<reference evidence="2 4" key="1">
    <citation type="submission" date="2020-06" db="EMBL/GenBank/DDBJ databases">
        <title>Anoxygenic phototrophic Chloroflexota member uses a Type I reaction center.</title>
        <authorList>
            <person name="Tsuji J.M."/>
            <person name="Shaw N.A."/>
            <person name="Nagashima S."/>
            <person name="Venkiteswaran J."/>
            <person name="Schiff S.L."/>
            <person name="Hanada S."/>
            <person name="Tank M."/>
            <person name="Neufeld J.D."/>
        </authorList>
    </citation>
    <scope>NUCLEOTIDE SEQUENCE [LARGE SCALE GENOMIC DNA]</scope>
    <source>
        <strain evidence="2">L227-S17</strain>
    </source>
</reference>
<dbReference type="SUPFAM" id="SSF89550">
    <property type="entry name" value="PHP domain-like"/>
    <property type="match status" value="1"/>
</dbReference>
<feature type="domain" description="Polymerase/histidinol phosphatase N-terminal" evidence="1">
    <location>
        <begin position="5"/>
        <end position="70"/>
    </location>
</feature>
<dbReference type="PANTHER" id="PTHR42924:SF3">
    <property type="entry name" value="POLYMERASE_HISTIDINOL PHOSPHATASE N-TERMINAL DOMAIN-CONTAINING PROTEIN"/>
    <property type="match status" value="1"/>
</dbReference>
<keyword evidence="5" id="KW-1185">Reference proteome</keyword>